<organism evidence="5 6">
    <name type="scientific">Vibrio marisflavi CECT 7928</name>
    <dbReference type="NCBI Taxonomy" id="634439"/>
    <lineage>
        <taxon>Bacteria</taxon>
        <taxon>Pseudomonadati</taxon>
        <taxon>Pseudomonadota</taxon>
        <taxon>Gammaproteobacteria</taxon>
        <taxon>Vibrionales</taxon>
        <taxon>Vibrionaceae</taxon>
        <taxon>Vibrio</taxon>
    </lineage>
</organism>
<dbReference type="SUPFAM" id="SSF53850">
    <property type="entry name" value="Periplasmic binding protein-like II"/>
    <property type="match status" value="1"/>
</dbReference>
<gene>
    <name evidence="5" type="ORF">VMF7928_02216</name>
</gene>
<name>A0ABM9A4G0_9VIBR</name>
<dbReference type="InterPro" id="IPR001638">
    <property type="entry name" value="Solute-binding_3/MltF_N"/>
</dbReference>
<dbReference type="Gene3D" id="3.40.190.10">
    <property type="entry name" value="Periplasmic binding protein-like II"/>
    <property type="match status" value="2"/>
</dbReference>
<evidence type="ECO:0000256" key="3">
    <source>
        <dbReference type="SAM" id="SignalP"/>
    </source>
</evidence>
<dbReference type="Proteomes" id="UP000838748">
    <property type="component" value="Unassembled WGS sequence"/>
</dbReference>
<dbReference type="RefSeq" id="WP_237361521.1">
    <property type="nucleotide sequence ID" value="NZ_CAKLDM010000002.1"/>
</dbReference>
<proteinExistence type="inferred from homology"/>
<evidence type="ECO:0000313" key="6">
    <source>
        <dbReference type="Proteomes" id="UP000838748"/>
    </source>
</evidence>
<feature type="chain" id="PRO_5047085187" description="Solute-binding protein family 3/N-terminal domain-containing protein" evidence="3">
    <location>
        <begin position="26"/>
        <end position="277"/>
    </location>
</feature>
<evidence type="ECO:0000313" key="5">
    <source>
        <dbReference type="EMBL" id="CAH0539520.1"/>
    </source>
</evidence>
<dbReference type="EMBL" id="CAKLDM010000002">
    <property type="protein sequence ID" value="CAH0539520.1"/>
    <property type="molecule type" value="Genomic_DNA"/>
</dbReference>
<comment type="caution">
    <text evidence="5">The sequence shown here is derived from an EMBL/GenBank/DDBJ whole genome shotgun (WGS) entry which is preliminary data.</text>
</comment>
<accession>A0ABM9A4G0</accession>
<evidence type="ECO:0000256" key="1">
    <source>
        <dbReference type="ARBA" id="ARBA00010333"/>
    </source>
</evidence>
<dbReference type="Pfam" id="PF00497">
    <property type="entry name" value="SBP_bac_3"/>
    <property type="match status" value="1"/>
</dbReference>
<sequence>MKCNLLRTVRFSLVIALLSTTTAYAATSSSEKVNVCDDIAEWPPYTYWERVDGQVNKQKLTGAMVDVLTAITKITDIEFDVSLYPWKRCLLEVDKFGSNHKFEMFMDGTFNKERAEKYYLTAPIYFNRAGVWYSTDRFPEGLSLQTFDDIKKYNLCGILGYNYDRYQILDPSNIDTRAVNLDQAMKKVSAGRCDLLLESAAIPYGFQAIGKSLIPDNVKYTPIADSPAAGFHIFIAKTSPRAYELVTKINQAVIILGANGTIEKIMRSYLPTCGRNC</sequence>
<protein>
    <recommendedName>
        <fullName evidence="4">Solute-binding protein family 3/N-terminal domain-containing protein</fullName>
    </recommendedName>
</protein>
<dbReference type="PANTHER" id="PTHR35936:SF25">
    <property type="entry name" value="ABC TRANSPORTER SUBSTRATE-BINDING PROTEIN"/>
    <property type="match status" value="1"/>
</dbReference>
<evidence type="ECO:0000259" key="4">
    <source>
        <dbReference type="Pfam" id="PF00497"/>
    </source>
</evidence>
<dbReference type="PANTHER" id="PTHR35936">
    <property type="entry name" value="MEMBRANE-BOUND LYTIC MUREIN TRANSGLYCOSYLASE F"/>
    <property type="match status" value="1"/>
</dbReference>
<reference evidence="5" key="1">
    <citation type="submission" date="2021-11" db="EMBL/GenBank/DDBJ databases">
        <authorList>
            <person name="Rodrigo-Torres L."/>
            <person name="Arahal R. D."/>
            <person name="Lucena T."/>
        </authorList>
    </citation>
    <scope>NUCLEOTIDE SEQUENCE</scope>
    <source>
        <strain evidence="5">CECT 7928</strain>
    </source>
</reference>
<keyword evidence="2 3" id="KW-0732">Signal</keyword>
<evidence type="ECO:0000256" key="2">
    <source>
        <dbReference type="ARBA" id="ARBA00022729"/>
    </source>
</evidence>
<feature type="signal peptide" evidence="3">
    <location>
        <begin position="1"/>
        <end position="25"/>
    </location>
</feature>
<keyword evidence="6" id="KW-1185">Reference proteome</keyword>
<feature type="domain" description="Solute-binding protein family 3/N-terminal" evidence="4">
    <location>
        <begin position="42"/>
        <end position="270"/>
    </location>
</feature>
<comment type="similarity">
    <text evidence="1">Belongs to the bacterial solute-binding protein 3 family.</text>
</comment>